<dbReference type="KEGG" id="bbrx:BRETT_002479"/>
<evidence type="ECO:0000256" key="7">
    <source>
        <dbReference type="PROSITE-ProRule" id="PRU00042"/>
    </source>
</evidence>
<evidence type="ECO:0000256" key="6">
    <source>
        <dbReference type="ARBA" id="ARBA00023242"/>
    </source>
</evidence>
<proteinExistence type="predicted"/>
<dbReference type="Gene3D" id="3.30.160.60">
    <property type="entry name" value="Classic Zinc Finger"/>
    <property type="match status" value="1"/>
</dbReference>
<evidence type="ECO:0000256" key="1">
    <source>
        <dbReference type="ARBA" id="ARBA00004123"/>
    </source>
</evidence>
<dbReference type="PANTHER" id="PTHR16515:SF66">
    <property type="entry name" value="C2H2-TYPE DOMAIN-CONTAINING PROTEIN"/>
    <property type="match status" value="1"/>
</dbReference>
<dbReference type="PANTHER" id="PTHR16515">
    <property type="entry name" value="PR DOMAIN ZINC FINGER PROTEIN"/>
    <property type="match status" value="1"/>
</dbReference>
<dbReference type="InterPro" id="IPR050331">
    <property type="entry name" value="Zinc_finger"/>
</dbReference>
<comment type="subcellular location">
    <subcellularLocation>
        <location evidence="1">Nucleus</location>
    </subcellularLocation>
</comment>
<dbReference type="EMBL" id="CP063137">
    <property type="protein sequence ID" value="QOU22304.1"/>
    <property type="molecule type" value="Genomic_DNA"/>
</dbReference>
<dbReference type="AlphaFoldDB" id="A0A871RCF4"/>
<gene>
    <name evidence="9" type="ORF">BRETT_002479</name>
</gene>
<keyword evidence="4 7" id="KW-0863">Zinc-finger</keyword>
<dbReference type="RefSeq" id="XP_041138797.1">
    <property type="nucleotide sequence ID" value="XM_041281006.1"/>
</dbReference>
<dbReference type="GeneID" id="64574403"/>
<keyword evidence="3" id="KW-0677">Repeat</keyword>
<keyword evidence="2" id="KW-0479">Metal-binding</keyword>
<sequence length="335" mass="38778">MSSRPSSSASELPFLYANQLPSNPSNIPASSGMDIISEMRSTLSTPRTRDNFVSSQSNDNTWSSFNDIYTYALPTNMGPTHRFSVHEDPQYTPIHYTDTESSEAESTNFDTPQSSAFGHSLSTSYEEVDDFRIGDKFFDVDTPESTNRVLTVIGMLPSYPNIRGETEQLSMLNLEDTESTTPKQTEFNDLKIELKPAPRLRTGRTISDLGEEYPEDENEGITPKKRLRKKKKKVGIHFKEDERSFRSLKSVMKVERTTHDNHRHECPRCKKVFKQRSQIKRHIDCVHLKLTKYVCPFCVIKFKRSDHLTNHVKRIHPEKFNEFLVTKKRHRVKQR</sequence>
<evidence type="ECO:0000313" key="10">
    <source>
        <dbReference type="Proteomes" id="UP000663131"/>
    </source>
</evidence>
<keyword evidence="6" id="KW-0539">Nucleus</keyword>
<keyword evidence="5" id="KW-0862">Zinc</keyword>
<dbReference type="OrthoDB" id="6910977at2759"/>
<protein>
    <recommendedName>
        <fullName evidence="8">C2H2-type domain-containing protein</fullName>
    </recommendedName>
</protein>
<reference evidence="9" key="1">
    <citation type="submission" date="2020-10" db="EMBL/GenBank/DDBJ databases">
        <authorList>
            <person name="Palmer J.M."/>
        </authorList>
    </citation>
    <scope>NUCLEOTIDE SEQUENCE</scope>
    <source>
        <strain evidence="9">UCD 2041</strain>
    </source>
</reference>
<evidence type="ECO:0000256" key="2">
    <source>
        <dbReference type="ARBA" id="ARBA00022723"/>
    </source>
</evidence>
<dbReference type="InterPro" id="IPR013087">
    <property type="entry name" value="Znf_C2H2_type"/>
</dbReference>
<dbReference type="Pfam" id="PF00096">
    <property type="entry name" value="zf-C2H2"/>
    <property type="match status" value="2"/>
</dbReference>
<reference evidence="9" key="2">
    <citation type="journal article" name="BMC Genomics">
        <title>New genome assemblies reveal patterns of domestication and adaptation across Brettanomyces (Dekkera) species.</title>
        <authorList>
            <person name="Roach M.J."/>
            <person name="Borneman A.R."/>
        </authorList>
    </citation>
    <scope>NUCLEOTIDE SEQUENCE</scope>
    <source>
        <strain evidence="9">UCD 2041</strain>
    </source>
</reference>
<feature type="domain" description="C2H2-type" evidence="8">
    <location>
        <begin position="293"/>
        <end position="316"/>
    </location>
</feature>
<dbReference type="PROSITE" id="PS50157">
    <property type="entry name" value="ZINC_FINGER_C2H2_2"/>
    <property type="match status" value="2"/>
</dbReference>
<accession>A0A871RCF4</accession>
<dbReference type="SMART" id="SM00355">
    <property type="entry name" value="ZnF_C2H2"/>
    <property type="match status" value="2"/>
</dbReference>
<dbReference type="GO" id="GO:0008270">
    <property type="term" value="F:zinc ion binding"/>
    <property type="evidence" value="ECO:0007669"/>
    <property type="project" value="UniProtKB-KW"/>
</dbReference>
<organism evidence="9 10">
    <name type="scientific">Dekkera bruxellensis</name>
    <name type="common">Brettanomyces custersii</name>
    <dbReference type="NCBI Taxonomy" id="5007"/>
    <lineage>
        <taxon>Eukaryota</taxon>
        <taxon>Fungi</taxon>
        <taxon>Dikarya</taxon>
        <taxon>Ascomycota</taxon>
        <taxon>Saccharomycotina</taxon>
        <taxon>Pichiomycetes</taxon>
        <taxon>Pichiales</taxon>
        <taxon>Pichiaceae</taxon>
        <taxon>Brettanomyces</taxon>
    </lineage>
</organism>
<evidence type="ECO:0000313" key="9">
    <source>
        <dbReference type="EMBL" id="QOU22304.1"/>
    </source>
</evidence>
<evidence type="ECO:0000259" key="8">
    <source>
        <dbReference type="PROSITE" id="PS50157"/>
    </source>
</evidence>
<dbReference type="GO" id="GO:0010468">
    <property type="term" value="P:regulation of gene expression"/>
    <property type="evidence" value="ECO:0007669"/>
    <property type="project" value="TreeGrafter"/>
</dbReference>
<evidence type="ECO:0000256" key="4">
    <source>
        <dbReference type="ARBA" id="ARBA00022771"/>
    </source>
</evidence>
<dbReference type="SUPFAM" id="SSF57667">
    <property type="entry name" value="beta-beta-alpha zinc fingers"/>
    <property type="match status" value="1"/>
</dbReference>
<dbReference type="Proteomes" id="UP000663131">
    <property type="component" value="Chromosome 9"/>
</dbReference>
<dbReference type="InterPro" id="IPR036236">
    <property type="entry name" value="Znf_C2H2_sf"/>
</dbReference>
<feature type="domain" description="C2H2-type" evidence="8">
    <location>
        <begin position="264"/>
        <end position="287"/>
    </location>
</feature>
<dbReference type="GO" id="GO:0005634">
    <property type="term" value="C:nucleus"/>
    <property type="evidence" value="ECO:0007669"/>
    <property type="project" value="UniProtKB-SubCell"/>
</dbReference>
<evidence type="ECO:0000256" key="3">
    <source>
        <dbReference type="ARBA" id="ARBA00022737"/>
    </source>
</evidence>
<dbReference type="PROSITE" id="PS00028">
    <property type="entry name" value="ZINC_FINGER_C2H2_1"/>
    <property type="match status" value="2"/>
</dbReference>
<evidence type="ECO:0000256" key="5">
    <source>
        <dbReference type="ARBA" id="ARBA00022833"/>
    </source>
</evidence>
<name>A0A871RCF4_DEKBR</name>